<dbReference type="RefSeq" id="XP_049182915.1">
    <property type="nucleotide sequence ID" value="XM_049322186.1"/>
</dbReference>
<reference evidence="5" key="1">
    <citation type="journal article" date="2022" name="DNA Res.">
        <title>Genome analysis of five recently described species of the CUG-Ser clade uncovers Candida theae as a new hybrid lineage with pathogenic potential in the Candida parapsilosis species complex.</title>
        <authorList>
            <person name="Mixao V."/>
            <person name="Del Olmo V."/>
            <person name="Hegedusova E."/>
            <person name="Saus E."/>
            <person name="Pryszcz L."/>
            <person name="Cillingova A."/>
            <person name="Nosek J."/>
            <person name="Gabaldon T."/>
        </authorList>
    </citation>
    <scope>NUCLEOTIDE SEQUENCE</scope>
    <source>
        <strain evidence="5">CBS 10844</strain>
    </source>
</reference>
<dbReference type="InterPro" id="IPR002132">
    <property type="entry name" value="Ribosomal_uL5"/>
</dbReference>
<evidence type="ECO:0000313" key="5">
    <source>
        <dbReference type="EMBL" id="KAI3407171.1"/>
    </source>
</evidence>
<dbReference type="SUPFAM" id="SSF55282">
    <property type="entry name" value="RL5-like"/>
    <property type="match status" value="1"/>
</dbReference>
<keyword evidence="6" id="KW-1185">Reference proteome</keyword>
<dbReference type="GO" id="GO:1990904">
    <property type="term" value="C:ribonucleoprotein complex"/>
    <property type="evidence" value="ECO:0007669"/>
    <property type="project" value="UniProtKB-KW"/>
</dbReference>
<evidence type="ECO:0000256" key="2">
    <source>
        <dbReference type="ARBA" id="ARBA00022980"/>
    </source>
</evidence>
<accession>A0AAI9X071</accession>
<evidence type="ECO:0000313" key="6">
    <source>
        <dbReference type="Proteomes" id="UP001202479"/>
    </source>
</evidence>
<dbReference type="PANTHER" id="PTHR11994">
    <property type="entry name" value="60S RIBOSOMAL PROTEIN L11-RELATED"/>
    <property type="match status" value="1"/>
</dbReference>
<dbReference type="Proteomes" id="UP001202479">
    <property type="component" value="Unassembled WGS sequence"/>
</dbReference>
<dbReference type="AlphaFoldDB" id="A0AAI9X071"/>
<gene>
    <name evidence="5" type="ORF">KGF56_000011</name>
</gene>
<name>A0AAI9X071_9ASCO</name>
<evidence type="ECO:0000259" key="4">
    <source>
        <dbReference type="Pfam" id="PF00673"/>
    </source>
</evidence>
<dbReference type="GeneID" id="73377629"/>
<evidence type="ECO:0000256" key="1">
    <source>
        <dbReference type="ARBA" id="ARBA00008553"/>
    </source>
</evidence>
<dbReference type="Pfam" id="PF00673">
    <property type="entry name" value="Ribosomal_L5_C"/>
    <property type="match status" value="1"/>
</dbReference>
<dbReference type="GO" id="GO:0003735">
    <property type="term" value="F:structural constituent of ribosome"/>
    <property type="evidence" value="ECO:0007669"/>
    <property type="project" value="InterPro"/>
</dbReference>
<dbReference type="GO" id="GO:0005840">
    <property type="term" value="C:ribosome"/>
    <property type="evidence" value="ECO:0007669"/>
    <property type="project" value="UniProtKB-KW"/>
</dbReference>
<feature type="domain" description="Large ribosomal subunit protein uL5 C-terminal" evidence="4">
    <location>
        <begin position="187"/>
        <end position="284"/>
    </location>
</feature>
<dbReference type="InterPro" id="IPR022803">
    <property type="entry name" value="Ribosomal_uL5_dom_sf"/>
</dbReference>
<organism evidence="5 6">
    <name type="scientific">Candida oxycetoniae</name>
    <dbReference type="NCBI Taxonomy" id="497107"/>
    <lineage>
        <taxon>Eukaryota</taxon>
        <taxon>Fungi</taxon>
        <taxon>Dikarya</taxon>
        <taxon>Ascomycota</taxon>
        <taxon>Saccharomycotina</taxon>
        <taxon>Pichiomycetes</taxon>
        <taxon>Debaryomycetaceae</taxon>
        <taxon>Candida/Lodderomyces clade</taxon>
        <taxon>Candida</taxon>
    </lineage>
</organism>
<keyword evidence="3" id="KW-0687">Ribonucleoprotein</keyword>
<dbReference type="Gene3D" id="3.30.1440.10">
    <property type="match status" value="1"/>
</dbReference>
<dbReference type="EMBL" id="JAHUZD010000006">
    <property type="protein sequence ID" value="KAI3407171.1"/>
    <property type="molecule type" value="Genomic_DNA"/>
</dbReference>
<dbReference type="InterPro" id="IPR031309">
    <property type="entry name" value="Ribosomal_uL5_C"/>
</dbReference>
<protein>
    <submittedName>
        <fullName evidence="5">Mrpl7</fullName>
    </submittedName>
</protein>
<keyword evidence="2" id="KW-0689">Ribosomal protein</keyword>
<comment type="caution">
    <text evidence="5">The sequence shown here is derived from an EMBL/GenBank/DDBJ whole genome shotgun (WGS) entry which is preliminary data.</text>
</comment>
<evidence type="ECO:0000256" key="3">
    <source>
        <dbReference type="ARBA" id="ARBA00023274"/>
    </source>
</evidence>
<comment type="similarity">
    <text evidence="1">Belongs to the universal ribosomal protein uL5 family.</text>
</comment>
<dbReference type="GO" id="GO:0006412">
    <property type="term" value="P:translation"/>
    <property type="evidence" value="ECO:0007669"/>
    <property type="project" value="InterPro"/>
</dbReference>
<sequence>MNRAFTRQLSHSRVCLRPGYSTVQPVHHLVPVEKARLKPGLQQLLLPADDIRSNKFKPTEICHDRVAEYYRNTLESDLLLHFYQHGATKIEGNKRREWAKDSPYKLYRGKRKPKGGTRATKDIYPITSTNVPKLTSIVVHAYNKKALEYPWLNISTRLQLSVITNVKAKQIYNKMNILPWKARVGRPCGGKVELFDRDMSQFISTLTELVLPRIRAFKGISVTSGDRNGNISFGMTAEDVQLFPELENYQELFPNLCGIDITFKTTAQTDAQAKTLLSAYGFPFAKPEN</sequence>
<proteinExistence type="inferred from homology"/>